<evidence type="ECO:0000313" key="1">
    <source>
        <dbReference type="EMBL" id="WLS45934.1"/>
    </source>
</evidence>
<accession>A0AAJ6HXG5</accession>
<organism evidence="1 2">
    <name type="scientific">Micromonospora profundi</name>
    <dbReference type="NCBI Taxonomy" id="1420889"/>
    <lineage>
        <taxon>Bacteria</taxon>
        <taxon>Bacillati</taxon>
        <taxon>Actinomycetota</taxon>
        <taxon>Actinomycetes</taxon>
        <taxon>Micromonosporales</taxon>
        <taxon>Micromonosporaceae</taxon>
        <taxon>Micromonospora</taxon>
    </lineage>
</organism>
<proteinExistence type="predicted"/>
<name>A0AAJ6HXG5_9ACTN</name>
<dbReference type="RefSeq" id="WP_053655565.1">
    <property type="nucleotide sequence ID" value="NZ_CP130472.1"/>
</dbReference>
<protein>
    <submittedName>
        <fullName evidence="1">Uncharacterized protein</fullName>
    </submittedName>
</protein>
<keyword evidence="2" id="KW-1185">Reference proteome</keyword>
<reference evidence="1 2" key="1">
    <citation type="submission" date="2023-07" db="EMBL/GenBank/DDBJ databases">
        <title>Micromonospora profundi TRM 95458 converts glycerol to a new osmotic compound.</title>
        <authorList>
            <person name="Lu D."/>
        </authorList>
    </citation>
    <scope>NUCLEOTIDE SEQUENCE [LARGE SCALE GENOMIC DNA]</scope>
    <source>
        <strain evidence="1 2">TRM95458</strain>
    </source>
</reference>
<dbReference type="AlphaFoldDB" id="A0AAJ6HXG5"/>
<sequence>MVALHQPRVAWEAARVLVGATRDGDLFDWLSVQVGDLLGPTCQESLERTRDQLRHDPDGTRASVETGLWRARLEDVLRTRPGLAGELQSLATLTAGLQKERAGHRPSMLS</sequence>
<dbReference type="KEGG" id="mprn:Q3V37_01215"/>
<dbReference type="Proteomes" id="UP001235874">
    <property type="component" value="Chromosome"/>
</dbReference>
<dbReference type="EMBL" id="CP130472">
    <property type="protein sequence ID" value="WLS45934.1"/>
    <property type="molecule type" value="Genomic_DNA"/>
</dbReference>
<evidence type="ECO:0000313" key="2">
    <source>
        <dbReference type="Proteomes" id="UP001235874"/>
    </source>
</evidence>
<gene>
    <name evidence="1" type="ORF">Q3V37_01215</name>
</gene>